<dbReference type="InterPro" id="IPR051924">
    <property type="entry name" value="GST_Kappa/NadH"/>
</dbReference>
<dbReference type="EMBL" id="MU004239">
    <property type="protein sequence ID" value="KAF2666001.1"/>
    <property type="molecule type" value="Genomic_DNA"/>
</dbReference>
<dbReference type="GO" id="GO:0006749">
    <property type="term" value="P:glutathione metabolic process"/>
    <property type="evidence" value="ECO:0007669"/>
    <property type="project" value="TreeGrafter"/>
</dbReference>
<evidence type="ECO:0000256" key="2">
    <source>
        <dbReference type="ARBA" id="ARBA00012452"/>
    </source>
</evidence>
<dbReference type="GO" id="GO:0004364">
    <property type="term" value="F:glutathione transferase activity"/>
    <property type="evidence" value="ECO:0007669"/>
    <property type="project" value="UniProtKB-EC"/>
</dbReference>
<gene>
    <name evidence="8" type="ORF">BT63DRAFT_427786</name>
</gene>
<dbReference type="Pfam" id="PF01323">
    <property type="entry name" value="DSBA"/>
    <property type="match status" value="1"/>
</dbReference>
<evidence type="ECO:0000259" key="7">
    <source>
        <dbReference type="Pfam" id="PF01323"/>
    </source>
</evidence>
<dbReference type="GO" id="GO:0004602">
    <property type="term" value="F:glutathione peroxidase activity"/>
    <property type="evidence" value="ECO:0007669"/>
    <property type="project" value="TreeGrafter"/>
</dbReference>
<evidence type="ECO:0000256" key="1">
    <source>
        <dbReference type="ARBA" id="ARBA00006494"/>
    </source>
</evidence>
<evidence type="ECO:0000313" key="8">
    <source>
        <dbReference type="EMBL" id="KAF2666001.1"/>
    </source>
</evidence>
<accession>A0A6A6U315</accession>
<dbReference type="GO" id="GO:0005739">
    <property type="term" value="C:mitochondrion"/>
    <property type="evidence" value="ECO:0007669"/>
    <property type="project" value="TreeGrafter"/>
</dbReference>
<proteinExistence type="inferred from homology"/>
<evidence type="ECO:0000256" key="5">
    <source>
        <dbReference type="ARBA" id="ARBA00073833"/>
    </source>
</evidence>
<keyword evidence="3" id="KW-0808">Transferase</keyword>
<name>A0A6A6U315_9PEZI</name>
<dbReference type="PANTHER" id="PTHR42943">
    <property type="entry name" value="GLUTATHIONE S-TRANSFERASE KAPPA"/>
    <property type="match status" value="1"/>
</dbReference>
<keyword evidence="9" id="KW-1185">Reference proteome</keyword>
<dbReference type="InterPro" id="IPR036249">
    <property type="entry name" value="Thioredoxin-like_sf"/>
</dbReference>
<evidence type="ECO:0000256" key="4">
    <source>
        <dbReference type="ARBA" id="ARBA00047960"/>
    </source>
</evidence>
<sequence>MKSRTTRYPDLFPNNNVGFVISLLNTTYGPLDTLDQSSFIMAETSKIELFYDTVSPYSWYALHYLQKNREALSSHGINIELTPVFLGGIMQKSGNTPPWKNTNKATMGTIDKARAQKYFGLEFGTPDFFPAFTLLPQRSLTYIKDKYPPAKLEEASVECWKMMWMENKDITKPELMIECLARHFDEADIRAIMQAANSPEYKSKLLASTDRALETGAYGCPWFEVTNHKGVKEPFFGSDRFHYMWEFLELPWQDIAIMPKSKI</sequence>
<dbReference type="AlphaFoldDB" id="A0A6A6U315"/>
<dbReference type="OrthoDB" id="4664297at2759"/>
<comment type="catalytic activity">
    <reaction evidence="4">
        <text>RX + glutathione = an S-substituted glutathione + a halide anion + H(+)</text>
        <dbReference type="Rhea" id="RHEA:16437"/>
        <dbReference type="ChEBI" id="CHEBI:15378"/>
        <dbReference type="ChEBI" id="CHEBI:16042"/>
        <dbReference type="ChEBI" id="CHEBI:17792"/>
        <dbReference type="ChEBI" id="CHEBI:57925"/>
        <dbReference type="ChEBI" id="CHEBI:90779"/>
        <dbReference type="EC" id="2.5.1.18"/>
    </reaction>
</comment>
<dbReference type="InterPro" id="IPR001853">
    <property type="entry name" value="DSBA-like_thioredoxin_dom"/>
</dbReference>
<dbReference type="GO" id="GO:0005777">
    <property type="term" value="C:peroxisome"/>
    <property type="evidence" value="ECO:0007669"/>
    <property type="project" value="TreeGrafter"/>
</dbReference>
<organism evidence="8 9">
    <name type="scientific">Microthyrium microscopicum</name>
    <dbReference type="NCBI Taxonomy" id="703497"/>
    <lineage>
        <taxon>Eukaryota</taxon>
        <taxon>Fungi</taxon>
        <taxon>Dikarya</taxon>
        <taxon>Ascomycota</taxon>
        <taxon>Pezizomycotina</taxon>
        <taxon>Dothideomycetes</taxon>
        <taxon>Dothideomycetes incertae sedis</taxon>
        <taxon>Microthyriales</taxon>
        <taxon>Microthyriaceae</taxon>
        <taxon>Microthyrium</taxon>
    </lineage>
</organism>
<protein>
    <recommendedName>
        <fullName evidence="5">Glutathione S-transferase kappa 1</fullName>
        <ecNumber evidence="2">2.5.1.18</ecNumber>
    </recommendedName>
    <alternativeName>
        <fullName evidence="6">GST class-kappa</fullName>
    </alternativeName>
</protein>
<dbReference type="FunFam" id="3.40.30.10:FF:000096">
    <property type="entry name" value="Glutathione S-transferase kappa"/>
    <property type="match status" value="1"/>
</dbReference>
<evidence type="ECO:0000313" key="9">
    <source>
        <dbReference type="Proteomes" id="UP000799302"/>
    </source>
</evidence>
<feature type="domain" description="DSBA-like thioredoxin" evidence="7">
    <location>
        <begin position="47"/>
        <end position="244"/>
    </location>
</feature>
<dbReference type="Gene3D" id="3.40.30.10">
    <property type="entry name" value="Glutaredoxin"/>
    <property type="match status" value="1"/>
</dbReference>
<dbReference type="EC" id="2.5.1.18" evidence="2"/>
<dbReference type="Proteomes" id="UP000799302">
    <property type="component" value="Unassembled WGS sequence"/>
</dbReference>
<dbReference type="PANTHER" id="PTHR42943:SF13">
    <property type="entry name" value="GLUTATHIONE S-TRANSFERASE KAPPA-RELATED"/>
    <property type="match status" value="1"/>
</dbReference>
<evidence type="ECO:0000256" key="3">
    <source>
        <dbReference type="ARBA" id="ARBA00022679"/>
    </source>
</evidence>
<evidence type="ECO:0000256" key="6">
    <source>
        <dbReference type="ARBA" id="ARBA00083519"/>
    </source>
</evidence>
<dbReference type="SUPFAM" id="SSF52833">
    <property type="entry name" value="Thioredoxin-like"/>
    <property type="match status" value="1"/>
</dbReference>
<reference evidence="8" key="1">
    <citation type="journal article" date="2020" name="Stud. Mycol.">
        <title>101 Dothideomycetes genomes: a test case for predicting lifestyles and emergence of pathogens.</title>
        <authorList>
            <person name="Haridas S."/>
            <person name="Albert R."/>
            <person name="Binder M."/>
            <person name="Bloem J."/>
            <person name="Labutti K."/>
            <person name="Salamov A."/>
            <person name="Andreopoulos B."/>
            <person name="Baker S."/>
            <person name="Barry K."/>
            <person name="Bills G."/>
            <person name="Bluhm B."/>
            <person name="Cannon C."/>
            <person name="Castanera R."/>
            <person name="Culley D."/>
            <person name="Daum C."/>
            <person name="Ezra D."/>
            <person name="Gonzalez J."/>
            <person name="Henrissat B."/>
            <person name="Kuo A."/>
            <person name="Liang C."/>
            <person name="Lipzen A."/>
            <person name="Lutzoni F."/>
            <person name="Magnuson J."/>
            <person name="Mondo S."/>
            <person name="Nolan M."/>
            <person name="Ohm R."/>
            <person name="Pangilinan J."/>
            <person name="Park H.-J."/>
            <person name="Ramirez L."/>
            <person name="Alfaro M."/>
            <person name="Sun H."/>
            <person name="Tritt A."/>
            <person name="Yoshinaga Y."/>
            <person name="Zwiers L.-H."/>
            <person name="Turgeon B."/>
            <person name="Goodwin S."/>
            <person name="Spatafora J."/>
            <person name="Crous P."/>
            <person name="Grigoriev I."/>
        </authorList>
    </citation>
    <scope>NUCLEOTIDE SEQUENCE</scope>
    <source>
        <strain evidence="8">CBS 115976</strain>
    </source>
</reference>
<comment type="similarity">
    <text evidence="1">Belongs to the GST superfamily. Kappa family.</text>
</comment>